<evidence type="ECO:0000313" key="3">
    <source>
        <dbReference type="Proteomes" id="UP000077013"/>
    </source>
</evidence>
<evidence type="ECO:0000256" key="1">
    <source>
        <dbReference type="SAM" id="SignalP"/>
    </source>
</evidence>
<comment type="caution">
    <text evidence="2">The sequence shown here is derived from an EMBL/GenBank/DDBJ whole genome shotgun (WGS) entry which is preliminary data.</text>
</comment>
<gene>
    <name evidence="2" type="ORF">ULVI_04080</name>
</gene>
<protein>
    <recommendedName>
        <fullName evidence="4">Outer membrane protein beta-barrel domain-containing protein</fullName>
    </recommendedName>
</protein>
<evidence type="ECO:0008006" key="4">
    <source>
        <dbReference type="Google" id="ProtNLM"/>
    </source>
</evidence>
<dbReference type="OrthoDB" id="1411114at2"/>
<name>A0A167IQW7_9FLAO</name>
<dbReference type="RefSeq" id="WP_068590022.1">
    <property type="nucleotide sequence ID" value="NZ_LRXL01000026.1"/>
</dbReference>
<dbReference type="AlphaFoldDB" id="A0A167IQW7"/>
<proteinExistence type="predicted"/>
<reference evidence="2 3" key="1">
    <citation type="submission" date="2016-02" db="EMBL/GenBank/DDBJ databases">
        <title>Ulvibacter sp. LPB0005, isolated from Thais luteostoma.</title>
        <authorList>
            <person name="Shin S.-K."/>
            <person name="Yi H."/>
        </authorList>
    </citation>
    <scope>NUCLEOTIDE SEQUENCE [LARGE SCALE GENOMIC DNA]</scope>
    <source>
        <strain evidence="2 3">LPB0005</strain>
    </source>
</reference>
<dbReference type="STRING" id="1763537.ULVI_04080"/>
<feature type="signal peptide" evidence="1">
    <location>
        <begin position="1"/>
        <end position="21"/>
    </location>
</feature>
<dbReference type="Proteomes" id="UP000077013">
    <property type="component" value="Unassembled WGS sequence"/>
</dbReference>
<evidence type="ECO:0000313" key="2">
    <source>
        <dbReference type="EMBL" id="OAB79925.1"/>
    </source>
</evidence>
<keyword evidence="3" id="KW-1185">Reference proteome</keyword>
<feature type="chain" id="PRO_5007888394" description="Outer membrane protein beta-barrel domain-containing protein" evidence="1">
    <location>
        <begin position="22"/>
        <end position="296"/>
    </location>
</feature>
<organism evidence="2 3">
    <name type="scientific">Cochleicola gelatinilyticus</name>
    <dbReference type="NCBI Taxonomy" id="1763537"/>
    <lineage>
        <taxon>Bacteria</taxon>
        <taxon>Pseudomonadati</taxon>
        <taxon>Bacteroidota</taxon>
        <taxon>Flavobacteriia</taxon>
        <taxon>Flavobacteriales</taxon>
        <taxon>Flavobacteriaceae</taxon>
        <taxon>Cochleicola</taxon>
    </lineage>
</organism>
<keyword evidence="1" id="KW-0732">Signal</keyword>
<dbReference type="EMBL" id="LRXL01000026">
    <property type="protein sequence ID" value="OAB79925.1"/>
    <property type="molecule type" value="Genomic_DNA"/>
</dbReference>
<sequence length="296" mass="33030">MKTLHAVFILVFLSASSLVSAQQQYTVDGQTYVLKTEVEGPLTLLWNTIDGEYRYFSKKGTTIAELKNTRLNGTYQEEYKDVLATHADDVAISFADTNLTLSSLSDFFVAYNKRKDPEYTFDKPDIKLDFRLGGFFGITNNPYVSNPENTTTPSFGVDLEIIDEVRLRRHAALLRFKQTLSTSDYSYSSSQLSLNYRFKFIKTERIDVFLNTKIVAYTYSSNEVEFVTTGPADEPILNTVEETGGSFQAPGAFGIGADVALGNGYLTFSYNDIVAIGVDGNGETPLDFTLGYKFNL</sequence>
<accession>A0A167IQW7</accession>